<organism evidence="1 2">
    <name type="scientific">Bacillus altitudinis</name>
    <dbReference type="NCBI Taxonomy" id="293387"/>
    <lineage>
        <taxon>Bacteria</taxon>
        <taxon>Bacillati</taxon>
        <taxon>Bacillota</taxon>
        <taxon>Bacilli</taxon>
        <taxon>Bacillales</taxon>
        <taxon>Bacillaceae</taxon>
        <taxon>Bacillus</taxon>
    </lineage>
</organism>
<keyword evidence="2" id="KW-1185">Reference proteome</keyword>
<evidence type="ECO:0000313" key="1">
    <source>
        <dbReference type="EMBL" id="MER3122629.1"/>
    </source>
</evidence>
<protein>
    <submittedName>
        <fullName evidence="1">Uncharacterized protein</fullName>
    </submittedName>
</protein>
<reference evidence="1 2" key="1">
    <citation type="submission" date="2024-06" db="EMBL/GenBank/DDBJ databases">
        <title>Construction of an artificial bacterial consortium using nitrogen cycle bacteria from Cuatro Cienegas Basin and a mangrove forest.</title>
        <authorList>
            <person name="Aguilera-Najera D."/>
            <person name="Marquez-Cianci L."/>
            <person name="Martinez-Perez E."/>
            <person name="Rosas-Barrera M."/>
            <person name="Rodriguez-Cruz U.E."/>
            <person name="Tapia-Lopez R."/>
            <person name="Eguiarte L.E."/>
            <person name="Souza-Saldivar V."/>
        </authorList>
    </citation>
    <scope>NUCLEOTIDE SEQUENCE [LARGE SCALE GENOMIC DNA]</scope>
    <source>
        <strain evidence="1 2">S14-15</strain>
    </source>
</reference>
<proteinExistence type="predicted"/>
<name>A0ABV1S7Z8_BACAB</name>
<accession>A0ABV1S7Z8</accession>
<sequence>MDNREIEIFELEIKRQCEIFFMSIEYLDQYLQPEKSVPSEVIWYHIQSFLTSSANISRLLWGDYSKNSDTREKIRKKLREKLGVSEDSKLKHRKMRNFFEHFDEHIEKVVRKPNAHYIDSNIGPKTAIFVGSNDTQFLRNFDPVAAMITFKDYEYNMNEIIVEIEKIYTENLVK</sequence>
<comment type="caution">
    <text evidence="1">The sequence shown here is derived from an EMBL/GenBank/DDBJ whole genome shotgun (WGS) entry which is preliminary data.</text>
</comment>
<dbReference type="Proteomes" id="UP001467674">
    <property type="component" value="Unassembled WGS sequence"/>
</dbReference>
<evidence type="ECO:0000313" key="2">
    <source>
        <dbReference type="Proteomes" id="UP001467674"/>
    </source>
</evidence>
<gene>
    <name evidence="1" type="ORF">ABQG71_15670</name>
</gene>
<dbReference type="EMBL" id="JBEOME010000009">
    <property type="protein sequence ID" value="MER3122629.1"/>
    <property type="molecule type" value="Genomic_DNA"/>
</dbReference>
<dbReference type="RefSeq" id="WP_350386400.1">
    <property type="nucleotide sequence ID" value="NZ_JBEOME010000009.1"/>
</dbReference>